<dbReference type="Pfam" id="PF00324">
    <property type="entry name" value="AA_permease"/>
    <property type="match status" value="1"/>
</dbReference>
<feature type="transmembrane region" description="Helical" evidence="8">
    <location>
        <begin position="108"/>
        <end position="130"/>
    </location>
</feature>
<comment type="subcellular location">
    <subcellularLocation>
        <location evidence="1">Membrane</location>
        <topology evidence="1">Multi-pass membrane protein</topology>
    </subcellularLocation>
</comment>
<evidence type="ECO:0000256" key="4">
    <source>
        <dbReference type="ARBA" id="ARBA00022970"/>
    </source>
</evidence>
<feature type="transmembrane region" description="Helical" evidence="8">
    <location>
        <begin position="57"/>
        <end position="79"/>
    </location>
</feature>
<feature type="transmembrane region" description="Helical" evidence="8">
    <location>
        <begin position="427"/>
        <end position="447"/>
    </location>
</feature>
<evidence type="ECO:0000259" key="9">
    <source>
        <dbReference type="Pfam" id="PF00324"/>
    </source>
</evidence>
<dbReference type="PANTHER" id="PTHR43495:SF5">
    <property type="entry name" value="GAMMA-AMINOBUTYRIC ACID PERMEASE"/>
    <property type="match status" value="1"/>
</dbReference>
<dbReference type="EMBL" id="LYVF01000198">
    <property type="protein sequence ID" value="OAT79337.1"/>
    <property type="molecule type" value="Genomic_DNA"/>
</dbReference>
<evidence type="ECO:0000313" key="11">
    <source>
        <dbReference type="Proteomes" id="UP000078532"/>
    </source>
</evidence>
<feature type="transmembrane region" description="Helical" evidence="8">
    <location>
        <begin position="136"/>
        <end position="157"/>
    </location>
</feature>
<accession>A0A1B7LAI8</accession>
<evidence type="ECO:0000313" key="10">
    <source>
        <dbReference type="EMBL" id="OAT79337.1"/>
    </source>
</evidence>
<evidence type="ECO:0000256" key="1">
    <source>
        <dbReference type="ARBA" id="ARBA00004141"/>
    </source>
</evidence>
<organism evidence="10 11">
    <name type="scientific">Desulfotomaculum copahuensis</name>
    <dbReference type="NCBI Taxonomy" id="1838280"/>
    <lineage>
        <taxon>Bacteria</taxon>
        <taxon>Bacillati</taxon>
        <taxon>Bacillota</taxon>
        <taxon>Clostridia</taxon>
        <taxon>Eubacteriales</taxon>
        <taxon>Desulfotomaculaceae</taxon>
        <taxon>Desulfotomaculum</taxon>
    </lineage>
</organism>
<evidence type="ECO:0000256" key="8">
    <source>
        <dbReference type="SAM" id="Phobius"/>
    </source>
</evidence>
<feature type="transmembrane region" description="Helical" evidence="8">
    <location>
        <begin position="400"/>
        <end position="421"/>
    </location>
</feature>
<dbReference type="RefSeq" id="WP_066671699.1">
    <property type="nucleotide sequence ID" value="NZ_LYVF01000198.1"/>
</dbReference>
<keyword evidence="6 8" id="KW-0472">Membrane</keyword>
<proteinExistence type="predicted"/>
<dbReference type="OrthoDB" id="9780162at2"/>
<feature type="transmembrane region" description="Helical" evidence="8">
    <location>
        <begin position="336"/>
        <end position="358"/>
    </location>
</feature>
<feature type="transmembrane region" description="Helical" evidence="8">
    <location>
        <begin position="370"/>
        <end position="388"/>
    </location>
</feature>
<dbReference type="GO" id="GO:0016020">
    <property type="term" value="C:membrane"/>
    <property type="evidence" value="ECO:0007669"/>
    <property type="project" value="UniProtKB-SubCell"/>
</dbReference>
<evidence type="ECO:0000256" key="7">
    <source>
        <dbReference type="SAM" id="MobiDB-lite"/>
    </source>
</evidence>
<evidence type="ECO:0000256" key="3">
    <source>
        <dbReference type="ARBA" id="ARBA00022692"/>
    </source>
</evidence>
<feature type="domain" description="Amino acid permease/ SLC12A" evidence="9">
    <location>
        <begin position="28"/>
        <end position="445"/>
    </location>
</feature>
<reference evidence="10 11" key="1">
    <citation type="submission" date="2016-04" db="EMBL/GenBank/DDBJ databases">
        <authorList>
            <person name="Evans L.H."/>
            <person name="Alamgir A."/>
            <person name="Owens N."/>
            <person name="Weber N.D."/>
            <person name="Virtaneva K."/>
            <person name="Barbian K."/>
            <person name="Babar A."/>
            <person name="Rosenke K."/>
        </authorList>
    </citation>
    <scope>NUCLEOTIDE SEQUENCE [LARGE SCALE GENOMIC DNA]</scope>
    <source>
        <strain evidence="10 11">LMa1</strain>
    </source>
</reference>
<keyword evidence="2" id="KW-0813">Transport</keyword>
<evidence type="ECO:0000256" key="2">
    <source>
        <dbReference type="ARBA" id="ARBA00022448"/>
    </source>
</evidence>
<protein>
    <recommendedName>
        <fullName evidence="9">Amino acid permease/ SLC12A domain-containing protein</fullName>
    </recommendedName>
</protein>
<gene>
    <name evidence="10" type="ORF">A6M21_15910</name>
</gene>
<keyword evidence="5 8" id="KW-1133">Transmembrane helix</keyword>
<name>A0A1B7LAI8_9FIRM</name>
<dbReference type="GO" id="GO:0006865">
    <property type="term" value="P:amino acid transport"/>
    <property type="evidence" value="ECO:0007669"/>
    <property type="project" value="UniProtKB-KW"/>
</dbReference>
<keyword evidence="4" id="KW-0029">Amino-acid transport</keyword>
<keyword evidence="3 8" id="KW-0812">Transmembrane</keyword>
<feature type="transmembrane region" description="Helical" evidence="8">
    <location>
        <begin position="23"/>
        <end position="51"/>
    </location>
</feature>
<feature type="region of interest" description="Disordered" evidence="7">
    <location>
        <begin position="451"/>
        <end position="486"/>
    </location>
</feature>
<comment type="caution">
    <text evidence="10">The sequence shown here is derived from an EMBL/GenBank/DDBJ whole genome shotgun (WGS) entry which is preliminary data.</text>
</comment>
<dbReference type="Gene3D" id="1.20.1740.10">
    <property type="entry name" value="Amino acid/polyamine transporter I"/>
    <property type="match status" value="1"/>
</dbReference>
<dbReference type="GO" id="GO:0055085">
    <property type="term" value="P:transmembrane transport"/>
    <property type="evidence" value="ECO:0007669"/>
    <property type="project" value="InterPro"/>
</dbReference>
<feature type="transmembrane region" description="Helical" evidence="8">
    <location>
        <begin position="169"/>
        <end position="189"/>
    </location>
</feature>
<feature type="transmembrane region" description="Helical" evidence="8">
    <location>
        <begin position="209"/>
        <end position="230"/>
    </location>
</feature>
<feature type="transmembrane region" description="Helical" evidence="8">
    <location>
        <begin position="290"/>
        <end position="316"/>
    </location>
</feature>
<keyword evidence="11" id="KW-1185">Reference proteome</keyword>
<dbReference type="AlphaFoldDB" id="A0A1B7LAI8"/>
<dbReference type="InterPro" id="IPR004841">
    <property type="entry name" value="AA-permease/SLC12A_dom"/>
</dbReference>
<dbReference type="PANTHER" id="PTHR43495">
    <property type="entry name" value="GABA PERMEASE"/>
    <property type="match status" value="1"/>
</dbReference>
<dbReference type="Proteomes" id="UP000078532">
    <property type="component" value="Unassembled WGS sequence"/>
</dbReference>
<dbReference type="PIRSF" id="PIRSF006060">
    <property type="entry name" value="AA_transporter"/>
    <property type="match status" value="1"/>
</dbReference>
<evidence type="ECO:0000256" key="5">
    <source>
        <dbReference type="ARBA" id="ARBA00022989"/>
    </source>
</evidence>
<evidence type="ECO:0000256" key="6">
    <source>
        <dbReference type="ARBA" id="ARBA00023136"/>
    </source>
</evidence>
<feature type="transmembrane region" description="Helical" evidence="8">
    <location>
        <begin position="251"/>
        <end position="270"/>
    </location>
</feature>
<sequence>MSGSEKQEKIAGSKGGKKEGKKVGALGLVFLGLGSAIGGSFFLASGIAVRLAGPSVVLGYLFGGVTVYLIMVSLGHLALKYKERESFRGYVQEAVGPTTGFMVGWSTWLTNLISMVAESIAMAIYTRIWLPQIPVWMLPLAYGVLATGINFLGIKIVDKSEGFLTVIKTGALVAFMGVVAYIFLVPHRVAAAAGTANLAPFFPHGAGGLGQAMVICTFAYATGALASAMGDTKNPRRDIPRATIGMALGQAFFFTLPTLALVLAVPWTMVSTKASPFVTALNHVGIHAGGTILNAIVLISSFSVLVASMFSAEIMLSSLAKDKEAPAFLAREWKKLSIWALLVSSGALLLVSQLALLLPKHVYNYAVTTTGYLSFVGWAGILIARLALCLPQKNNGRMEWSGFLVAAAGLAALVLISILGLKVPEQRFSFVFTVVSVVVLLGIGKLVKKERETKGGPDGGDPQYAFTGKTAGPSLPERITGKLRQK</sequence>